<gene>
    <name evidence="1" type="ORF">LX95_02692</name>
</gene>
<dbReference type="Gene3D" id="3.30.70.1280">
    <property type="entry name" value="SP0830-like domains"/>
    <property type="match status" value="1"/>
</dbReference>
<dbReference type="Proteomes" id="UP000249542">
    <property type="component" value="Unassembled WGS sequence"/>
</dbReference>
<dbReference type="EMBL" id="QKYV01000009">
    <property type="protein sequence ID" value="PZW37900.1"/>
    <property type="molecule type" value="Genomic_DNA"/>
</dbReference>
<name>A0A2W7HV65_9FLAO</name>
<proteinExistence type="predicted"/>
<dbReference type="InterPro" id="IPR012545">
    <property type="entry name" value="DUF1697"/>
</dbReference>
<evidence type="ECO:0000313" key="1">
    <source>
        <dbReference type="EMBL" id="PZW37900.1"/>
    </source>
</evidence>
<keyword evidence="2" id="KW-1185">Reference proteome</keyword>
<sequence>MKTYVAFLRGINVGGHHKVPMKDLKYLLEKNNYKNVTTLLNSGNIIFDGDEASAEEIQQQLSRMLEEKFGFSIPTLVKTKNEIITILEHNPFLSVSSNKDLKLYVSLVFDPLPKQLNLKDLETESFKIIKINSREIYSVLNTNKGKTTKAMENMDRYFNKSLTTRNWNTIVRIGKKLRD</sequence>
<organism evidence="1 2">
    <name type="scientific">Mesonia algae</name>
    <dbReference type="NCBI Taxonomy" id="213248"/>
    <lineage>
        <taxon>Bacteria</taxon>
        <taxon>Pseudomonadati</taxon>
        <taxon>Bacteroidota</taxon>
        <taxon>Flavobacteriia</taxon>
        <taxon>Flavobacteriales</taxon>
        <taxon>Flavobacteriaceae</taxon>
        <taxon>Mesonia</taxon>
    </lineage>
</organism>
<dbReference type="PANTHER" id="PTHR36439">
    <property type="entry name" value="BLL4334 PROTEIN"/>
    <property type="match status" value="1"/>
</dbReference>
<dbReference type="PANTHER" id="PTHR36439:SF1">
    <property type="entry name" value="DUF1697 DOMAIN-CONTAINING PROTEIN"/>
    <property type="match status" value="1"/>
</dbReference>
<dbReference type="Pfam" id="PF08002">
    <property type="entry name" value="DUF1697"/>
    <property type="match status" value="1"/>
</dbReference>
<dbReference type="AlphaFoldDB" id="A0A2W7HV65"/>
<evidence type="ECO:0000313" key="2">
    <source>
        <dbReference type="Proteomes" id="UP000249542"/>
    </source>
</evidence>
<protein>
    <submittedName>
        <fullName evidence="1">Uncharacterized protein (DUF1697 family)</fullName>
    </submittedName>
</protein>
<dbReference type="PIRSF" id="PIRSF008502">
    <property type="entry name" value="UCP008502"/>
    <property type="match status" value="1"/>
</dbReference>
<accession>A0A2W7HV65</accession>
<dbReference type="RefSeq" id="WP_111541956.1">
    <property type="nucleotide sequence ID" value="NZ_QKYV01000009.1"/>
</dbReference>
<reference evidence="1 2" key="1">
    <citation type="submission" date="2018-06" db="EMBL/GenBank/DDBJ databases">
        <title>Genomic Encyclopedia of Archaeal and Bacterial Type Strains, Phase II (KMG-II): from individual species to whole genera.</title>
        <authorList>
            <person name="Goeker M."/>
        </authorList>
    </citation>
    <scope>NUCLEOTIDE SEQUENCE [LARGE SCALE GENOMIC DNA]</scope>
    <source>
        <strain evidence="1 2">DSM 15361</strain>
    </source>
</reference>
<dbReference type="SUPFAM" id="SSF160379">
    <property type="entry name" value="SP0830-like"/>
    <property type="match status" value="1"/>
</dbReference>
<comment type="caution">
    <text evidence="1">The sequence shown here is derived from an EMBL/GenBank/DDBJ whole genome shotgun (WGS) entry which is preliminary data.</text>
</comment>